<dbReference type="EMBL" id="CAEZYH010000055">
    <property type="protein sequence ID" value="CAB4723533.1"/>
    <property type="molecule type" value="Genomic_DNA"/>
</dbReference>
<keyword evidence="7" id="KW-0413">Isomerase</keyword>
<feature type="domain" description="UvrD-like helicase C-terminal" evidence="13">
    <location>
        <begin position="329"/>
        <end position="594"/>
    </location>
</feature>
<dbReference type="Pfam" id="PF00580">
    <property type="entry name" value="UvrD-helicase"/>
    <property type="match status" value="1"/>
</dbReference>
<evidence type="ECO:0000256" key="10">
    <source>
        <dbReference type="ARBA" id="ARBA00048988"/>
    </source>
</evidence>
<evidence type="ECO:0000256" key="11">
    <source>
        <dbReference type="SAM" id="MobiDB-lite"/>
    </source>
</evidence>
<dbReference type="Gene3D" id="3.40.50.300">
    <property type="entry name" value="P-loop containing nucleotide triphosphate hydrolases"/>
    <property type="match status" value="2"/>
</dbReference>
<feature type="domain" description="UvrD-like helicase ATP-binding" evidence="12">
    <location>
        <begin position="49"/>
        <end position="328"/>
    </location>
</feature>
<comment type="similarity">
    <text evidence="1">Belongs to the helicase family. UvrD subfamily.</text>
</comment>
<evidence type="ECO:0000256" key="9">
    <source>
        <dbReference type="ARBA" id="ARBA00034808"/>
    </source>
</evidence>
<dbReference type="GO" id="GO:0005829">
    <property type="term" value="C:cytosol"/>
    <property type="evidence" value="ECO:0007669"/>
    <property type="project" value="TreeGrafter"/>
</dbReference>
<dbReference type="PANTHER" id="PTHR11070:SF2">
    <property type="entry name" value="ATP-DEPENDENT DNA HELICASE SRS2"/>
    <property type="match status" value="1"/>
</dbReference>
<keyword evidence="4" id="KW-0347">Helicase</keyword>
<dbReference type="SUPFAM" id="SSF52540">
    <property type="entry name" value="P-loop containing nucleoside triphosphate hydrolases"/>
    <property type="match status" value="1"/>
</dbReference>
<dbReference type="PANTHER" id="PTHR11070">
    <property type="entry name" value="UVRD / RECB / PCRA DNA HELICASE FAMILY MEMBER"/>
    <property type="match status" value="1"/>
</dbReference>
<evidence type="ECO:0000256" key="4">
    <source>
        <dbReference type="ARBA" id="ARBA00022806"/>
    </source>
</evidence>
<dbReference type="GO" id="GO:0000725">
    <property type="term" value="P:recombinational repair"/>
    <property type="evidence" value="ECO:0007669"/>
    <property type="project" value="TreeGrafter"/>
</dbReference>
<dbReference type="NCBIfam" id="TIGR01073">
    <property type="entry name" value="pcrA"/>
    <property type="match status" value="1"/>
</dbReference>
<dbReference type="CDD" id="cd17932">
    <property type="entry name" value="DEXQc_UvrD"/>
    <property type="match status" value="1"/>
</dbReference>
<evidence type="ECO:0000256" key="8">
    <source>
        <dbReference type="ARBA" id="ARBA00034617"/>
    </source>
</evidence>
<dbReference type="Gene3D" id="1.10.10.160">
    <property type="match status" value="1"/>
</dbReference>
<dbReference type="PROSITE" id="PS51217">
    <property type="entry name" value="UVRD_HELICASE_CTER"/>
    <property type="match status" value="1"/>
</dbReference>
<dbReference type="Gene3D" id="1.10.486.10">
    <property type="entry name" value="PCRA, domain 4"/>
    <property type="match status" value="1"/>
</dbReference>
<keyword evidence="6" id="KW-0238">DNA-binding</keyword>
<dbReference type="FunFam" id="1.10.10.160:FF:000001">
    <property type="entry name" value="ATP-dependent DNA helicase"/>
    <property type="match status" value="1"/>
</dbReference>
<evidence type="ECO:0000256" key="6">
    <source>
        <dbReference type="ARBA" id="ARBA00023125"/>
    </source>
</evidence>
<name>A0A6J6RL08_9ZZZZ</name>
<dbReference type="CDD" id="cd18807">
    <property type="entry name" value="SF1_C_UvrD"/>
    <property type="match status" value="1"/>
</dbReference>
<sequence length="785" mass="87860">MSDNGSLFNDDDLFGSAQPVVRETRQPESESAPYAARYSNSRIKPISLDGLNPMQREAAEHVDGPLLVVAGAGSGKTRVLTHRIAHLISNHGVSPMNVLAITFTNKAAGEMKHRVESLIGPVAKSMWVSTFHSACVRILRVHGERIGYPKTFSIYDQADAQRLTGYVIRDMGLDVKRFTPRAVHAVISNWKNELVSPTQAAERAAHIFDRKHSEIYREYQERLLKAGAMDFDDLLVNVVRLFRMHPDVLASYQDRFKYILVDEYQDTNIAQNEIVLSLAARHHNVCVVGDTDQSIYAFRGADFRNIGQFEDAFDEVSVVVLEQNYRSTQNILDAANAVIAQNFGRKPKELWTETGPGDAIVRFHADDEGDEAAFVARTMQTLRTGGRKWGDMAVFYRTNPQSRVVEEIFMRFGVPYKVVGGTRFYDRREIKDAVAYLRVITNPLDEVSVKRVLNMPKRGIGDTSISRLDVFAREENISFFEALRRSGEAGVSGAARRGIESFVAVIDEVAAQEEQSPGALFEAVLEKSGYLAEFSNENSVEDAGRLENLGELVSSAKEFAQVDEFLEQVSLVADADDLSDDDKVIMMTMHAAKGLEYPVVFIVGVEEGLFPHSRALVDANELEEERRLAYVGITRAQERLFLTHAWSRQQFGTTQYNPPSRFLEEIPEELIEHQGSVQNRPKARTTRDDDWGGRKVSSFDPDDEFRERQVDAAMAAGRSAVQRAPQPTNSQEIGLRVGDTVEHSVFGEGIIIDITGSGDKTEAVINFREKGRKHLLLAWAPLKKL</sequence>
<keyword evidence="3" id="KW-0378">Hydrolase</keyword>
<keyword evidence="2" id="KW-0547">Nucleotide-binding</keyword>
<dbReference type="InterPro" id="IPR005751">
    <property type="entry name" value="ATP-dep_DNA_helicase_PcrA"/>
</dbReference>
<dbReference type="InterPro" id="IPR027417">
    <property type="entry name" value="P-loop_NTPase"/>
</dbReference>
<gene>
    <name evidence="14" type="ORF">UFOPK2658_01230</name>
</gene>
<dbReference type="InterPro" id="IPR014017">
    <property type="entry name" value="DNA_helicase_UvrD-like_C"/>
</dbReference>
<feature type="region of interest" description="Disordered" evidence="11">
    <location>
        <begin position="1"/>
        <end position="36"/>
    </location>
</feature>
<dbReference type="EC" id="5.6.2.4" evidence="9"/>
<dbReference type="GO" id="GO:0033202">
    <property type="term" value="C:DNA helicase complex"/>
    <property type="evidence" value="ECO:0007669"/>
    <property type="project" value="TreeGrafter"/>
</dbReference>
<dbReference type="GO" id="GO:0043138">
    <property type="term" value="F:3'-5' DNA helicase activity"/>
    <property type="evidence" value="ECO:0007669"/>
    <property type="project" value="UniProtKB-EC"/>
</dbReference>
<evidence type="ECO:0000259" key="12">
    <source>
        <dbReference type="PROSITE" id="PS51198"/>
    </source>
</evidence>
<organism evidence="14">
    <name type="scientific">freshwater metagenome</name>
    <dbReference type="NCBI Taxonomy" id="449393"/>
    <lineage>
        <taxon>unclassified sequences</taxon>
        <taxon>metagenomes</taxon>
        <taxon>ecological metagenomes</taxon>
    </lineage>
</organism>
<reference evidence="14" key="1">
    <citation type="submission" date="2020-05" db="EMBL/GenBank/DDBJ databases">
        <authorList>
            <person name="Chiriac C."/>
            <person name="Salcher M."/>
            <person name="Ghai R."/>
            <person name="Kavagutti S V."/>
        </authorList>
    </citation>
    <scope>NUCLEOTIDE SEQUENCE</scope>
</reference>
<comment type="catalytic activity">
    <reaction evidence="8">
        <text>Couples ATP hydrolysis with the unwinding of duplex DNA by translocating in the 3'-5' direction.</text>
        <dbReference type="EC" id="5.6.2.4"/>
    </reaction>
</comment>
<proteinExistence type="inferred from homology"/>
<dbReference type="GO" id="GO:0006260">
    <property type="term" value="P:DNA replication"/>
    <property type="evidence" value="ECO:0007669"/>
    <property type="project" value="InterPro"/>
</dbReference>
<dbReference type="GO" id="GO:0003677">
    <property type="term" value="F:DNA binding"/>
    <property type="evidence" value="ECO:0007669"/>
    <property type="project" value="UniProtKB-KW"/>
</dbReference>
<evidence type="ECO:0000313" key="14">
    <source>
        <dbReference type="EMBL" id="CAB4723533.1"/>
    </source>
</evidence>
<evidence type="ECO:0000256" key="5">
    <source>
        <dbReference type="ARBA" id="ARBA00022840"/>
    </source>
</evidence>
<evidence type="ECO:0000259" key="13">
    <source>
        <dbReference type="PROSITE" id="PS51217"/>
    </source>
</evidence>
<feature type="region of interest" description="Disordered" evidence="11">
    <location>
        <begin position="674"/>
        <end position="700"/>
    </location>
</feature>
<dbReference type="Pfam" id="PF13361">
    <property type="entry name" value="UvrD_C"/>
    <property type="match status" value="1"/>
</dbReference>
<accession>A0A6J6RL08</accession>
<comment type="catalytic activity">
    <reaction evidence="10">
        <text>ATP + H2O = ADP + phosphate + H(+)</text>
        <dbReference type="Rhea" id="RHEA:13065"/>
        <dbReference type="ChEBI" id="CHEBI:15377"/>
        <dbReference type="ChEBI" id="CHEBI:15378"/>
        <dbReference type="ChEBI" id="CHEBI:30616"/>
        <dbReference type="ChEBI" id="CHEBI:43474"/>
        <dbReference type="ChEBI" id="CHEBI:456216"/>
        <dbReference type="EC" id="5.6.2.4"/>
    </reaction>
</comment>
<dbReference type="AlphaFoldDB" id="A0A6J6RL08"/>
<dbReference type="Pfam" id="PF21196">
    <property type="entry name" value="PcrA_UvrD_tudor"/>
    <property type="match status" value="1"/>
</dbReference>
<evidence type="ECO:0000256" key="7">
    <source>
        <dbReference type="ARBA" id="ARBA00023235"/>
    </source>
</evidence>
<dbReference type="GO" id="GO:0005524">
    <property type="term" value="F:ATP binding"/>
    <property type="evidence" value="ECO:0007669"/>
    <property type="project" value="UniProtKB-KW"/>
</dbReference>
<dbReference type="InterPro" id="IPR000212">
    <property type="entry name" value="DNA_helicase_UvrD/REP"/>
</dbReference>
<protein>
    <recommendedName>
        <fullName evidence="9">DNA 3'-5' helicase</fullName>
        <ecNumber evidence="9">5.6.2.4</ecNumber>
    </recommendedName>
</protein>
<dbReference type="InterPro" id="IPR014016">
    <property type="entry name" value="UvrD-like_ATP-bd"/>
</dbReference>
<evidence type="ECO:0000256" key="2">
    <source>
        <dbReference type="ARBA" id="ARBA00022741"/>
    </source>
</evidence>
<dbReference type="InterPro" id="IPR013986">
    <property type="entry name" value="DExx_box_DNA_helicase_dom_sf"/>
</dbReference>
<keyword evidence="5" id="KW-0067">ATP-binding</keyword>
<dbReference type="GO" id="GO:0016787">
    <property type="term" value="F:hydrolase activity"/>
    <property type="evidence" value="ECO:0007669"/>
    <property type="project" value="UniProtKB-KW"/>
</dbReference>
<dbReference type="PROSITE" id="PS51198">
    <property type="entry name" value="UVRD_HELICASE_ATP_BIND"/>
    <property type="match status" value="1"/>
</dbReference>
<dbReference type="FunFam" id="1.10.486.10:FF:000003">
    <property type="entry name" value="ATP-dependent DNA helicase"/>
    <property type="match status" value="1"/>
</dbReference>
<evidence type="ECO:0000256" key="1">
    <source>
        <dbReference type="ARBA" id="ARBA00009922"/>
    </source>
</evidence>
<evidence type="ECO:0000256" key="3">
    <source>
        <dbReference type="ARBA" id="ARBA00022801"/>
    </source>
</evidence>